<accession>A0ABT7XTH5</accession>
<dbReference type="Gene3D" id="3.30.70.270">
    <property type="match status" value="1"/>
</dbReference>
<dbReference type="SMART" id="SM00267">
    <property type="entry name" value="GGDEF"/>
    <property type="match status" value="1"/>
</dbReference>
<dbReference type="InterPro" id="IPR000160">
    <property type="entry name" value="GGDEF_dom"/>
</dbReference>
<keyword evidence="4 6" id="KW-1133">Transmembrane helix</keyword>
<evidence type="ECO:0000259" key="7">
    <source>
        <dbReference type="PROSITE" id="PS50112"/>
    </source>
</evidence>
<feature type="domain" description="PAC" evidence="8">
    <location>
        <begin position="618"/>
        <end position="670"/>
    </location>
</feature>
<evidence type="ECO:0000256" key="4">
    <source>
        <dbReference type="ARBA" id="ARBA00022989"/>
    </source>
</evidence>
<dbReference type="Proteomes" id="UP001168540">
    <property type="component" value="Unassembled WGS sequence"/>
</dbReference>
<dbReference type="PROSITE" id="PS50113">
    <property type="entry name" value="PAC"/>
    <property type="match status" value="3"/>
</dbReference>
<comment type="subcellular location">
    <subcellularLocation>
        <location evidence="1">Cell membrane</location>
        <topology evidence="1">Multi-pass membrane protein</topology>
    </subcellularLocation>
</comment>
<name>A0ABT7XTH5_9NEIS</name>
<feature type="transmembrane region" description="Helical" evidence="6">
    <location>
        <begin position="176"/>
        <end position="197"/>
    </location>
</feature>
<dbReference type="InterPro" id="IPR052155">
    <property type="entry name" value="Biofilm_reg_signaling"/>
</dbReference>
<keyword evidence="12" id="KW-1185">Reference proteome</keyword>
<dbReference type="InterPro" id="IPR007895">
    <property type="entry name" value="MASE1"/>
</dbReference>
<feature type="transmembrane region" description="Helical" evidence="6">
    <location>
        <begin position="258"/>
        <end position="279"/>
    </location>
</feature>
<dbReference type="CDD" id="cd01949">
    <property type="entry name" value="GGDEF"/>
    <property type="match status" value="1"/>
</dbReference>
<dbReference type="PROSITE" id="PS50883">
    <property type="entry name" value="EAL"/>
    <property type="match status" value="1"/>
</dbReference>
<dbReference type="InterPro" id="IPR000700">
    <property type="entry name" value="PAS-assoc_C"/>
</dbReference>
<keyword evidence="5 6" id="KW-0472">Membrane</keyword>
<keyword evidence="3 6" id="KW-0812">Transmembrane</keyword>
<evidence type="ECO:0000259" key="9">
    <source>
        <dbReference type="PROSITE" id="PS50883"/>
    </source>
</evidence>
<dbReference type="SMART" id="SM00086">
    <property type="entry name" value="PAC"/>
    <property type="match status" value="3"/>
</dbReference>
<dbReference type="InterPro" id="IPR013655">
    <property type="entry name" value="PAS_fold_3"/>
</dbReference>
<evidence type="ECO:0000313" key="11">
    <source>
        <dbReference type="EMBL" id="MDN0077101.1"/>
    </source>
</evidence>
<dbReference type="InterPro" id="IPR035919">
    <property type="entry name" value="EAL_sf"/>
</dbReference>
<dbReference type="Pfam" id="PF13426">
    <property type="entry name" value="PAS_9"/>
    <property type="match status" value="1"/>
</dbReference>
<dbReference type="PROSITE" id="PS50112">
    <property type="entry name" value="PAS"/>
    <property type="match status" value="2"/>
</dbReference>
<dbReference type="SMART" id="SM00091">
    <property type="entry name" value="PAS"/>
    <property type="match status" value="3"/>
</dbReference>
<dbReference type="InterPro" id="IPR001633">
    <property type="entry name" value="EAL_dom"/>
</dbReference>
<feature type="domain" description="PAS" evidence="7">
    <location>
        <begin position="437"/>
        <end position="489"/>
    </location>
</feature>
<dbReference type="SUPFAM" id="SSF55073">
    <property type="entry name" value="Nucleotide cyclase"/>
    <property type="match status" value="1"/>
</dbReference>
<dbReference type="InterPro" id="IPR029787">
    <property type="entry name" value="Nucleotide_cyclase"/>
</dbReference>
<feature type="transmembrane region" description="Helical" evidence="6">
    <location>
        <begin position="203"/>
        <end position="221"/>
    </location>
</feature>
<gene>
    <name evidence="11" type="ORF">QU481_19840</name>
</gene>
<sequence length="1107" mass="123282">MSFPRVLIVALAYCGAALVGMTLSYYGSRVTLVWPPSGIAVAALLMWGRRYALGVYLGGVLTNLVLGYTLPLVFVLPLGGMMGAVVAVTLLQRMAFRPTFSRIVDVLALLLASGMSTLVPATYGISVLEEAHMLTPDQWLGSWQSWWVGDVVGILLVTPWLLTLRYSRVGSKVRAMLAEALLLGVGLVTLLVGLFVGLTEPSAQRFFLVLLYFPLLVWGAIRFGGWVTTSMTMLVSGVAILAVSLAVGPFYLGNVQQGLLLLSAFLLASSLVGLVIMALQAKLEQFVFELRRQSDIIARSPAVALLWRPRQGIGYISDNVRSWGYTPEQLLAGQPSYEAIVHPDDRRHFRSTRELHLSVGPDEFAQEYRVRHADGHWLWVDDRSWLERNARGEVVGFYGTVLDITDRKEQEARRHEMDLRLQKLTAQLPGTVYQFRLLADGRACVPYVSEGIRDLCGVEPQEVAEDARVLFRMVHPEDKAAVISSLRQSGDSLQQWRHEYRICWPKGFTRWLYACANPERSADGSILWHGFITDITERKQVESILRQSAAVIDSMRDSVVIFDLDGTVLAVNRAFTDITGYREREVLGQLAEQLLQLDLHDRDFFRRLWRALKRHGSWQGEIWNRRKNGEVFPGWLTISTVFSKQGLPLRYVGVCADISLAKQSEASLKQLAHFDPLTSLPNRVLVRTRLEEALGRAERSASLVGVLFIDLDRFKIVNDSLGHTVGDELLVEVARRLRNRLRSGDTLGRLGGDEFLLVMEPLGSPQDAATLAEDMIEILEAPFQLGGGHEVFIGASIGISVFPGDGLNPTDLLRNADTAMYQAKDGGRNRFCFYTADMNDDALAKLDMEKALRQAIAREQLVLYYQPKVDLKTGQIAGVEALLWWQRDEGTLVPPGEFIPLAEKSGLILPIGNWVIDHACGQIRHWIDQGLGEVKVAVNVSARQFHSGDLVEQVEAALQKHEVPARCLELELTESMLMEAPDKVVKLLVTLKKLGVQLSLDDFGTGYSSLAYLSRFPFDQLKIDRSFVVDLDSKPEAVAIATTIIVLAHRMGLSVVAEGVESEAQLEFMRQHDCDLIQGYCFSRPVLPAALVKLMREPRLEPFTVAA</sequence>
<dbReference type="PROSITE" id="PS50887">
    <property type="entry name" value="GGDEF"/>
    <property type="match status" value="1"/>
</dbReference>
<dbReference type="EMBL" id="JAUEDK010000053">
    <property type="protein sequence ID" value="MDN0077101.1"/>
    <property type="molecule type" value="Genomic_DNA"/>
</dbReference>
<dbReference type="NCBIfam" id="TIGR00229">
    <property type="entry name" value="sensory_box"/>
    <property type="match status" value="2"/>
</dbReference>
<dbReference type="Pfam" id="PF00990">
    <property type="entry name" value="GGDEF"/>
    <property type="match status" value="1"/>
</dbReference>
<dbReference type="NCBIfam" id="TIGR00254">
    <property type="entry name" value="GGDEF"/>
    <property type="match status" value="1"/>
</dbReference>
<evidence type="ECO:0000259" key="8">
    <source>
        <dbReference type="PROSITE" id="PS50113"/>
    </source>
</evidence>
<feature type="transmembrane region" description="Helical" evidence="6">
    <location>
        <begin position="103"/>
        <end position="125"/>
    </location>
</feature>
<feature type="domain" description="GGDEF" evidence="10">
    <location>
        <begin position="702"/>
        <end position="836"/>
    </location>
</feature>
<dbReference type="Pfam" id="PF08447">
    <property type="entry name" value="PAS_3"/>
    <property type="match status" value="2"/>
</dbReference>
<feature type="transmembrane region" description="Helical" evidence="6">
    <location>
        <begin position="68"/>
        <end position="91"/>
    </location>
</feature>
<dbReference type="CDD" id="cd01948">
    <property type="entry name" value="EAL"/>
    <property type="match status" value="1"/>
</dbReference>
<evidence type="ECO:0000256" key="6">
    <source>
        <dbReference type="SAM" id="Phobius"/>
    </source>
</evidence>
<organism evidence="11 12">
    <name type="scientific">Crenobacter oryzisoli</name>
    <dbReference type="NCBI Taxonomy" id="3056844"/>
    <lineage>
        <taxon>Bacteria</taxon>
        <taxon>Pseudomonadati</taxon>
        <taxon>Pseudomonadota</taxon>
        <taxon>Betaproteobacteria</taxon>
        <taxon>Neisseriales</taxon>
        <taxon>Neisseriaceae</taxon>
        <taxon>Crenobacter</taxon>
    </lineage>
</organism>
<feature type="transmembrane region" description="Helical" evidence="6">
    <location>
        <begin position="145"/>
        <end position="164"/>
    </location>
</feature>
<protein>
    <submittedName>
        <fullName evidence="11">EAL domain-containing protein</fullName>
    </submittedName>
</protein>
<dbReference type="Gene3D" id="3.20.20.450">
    <property type="entry name" value="EAL domain"/>
    <property type="match status" value="1"/>
</dbReference>
<reference evidence="11" key="1">
    <citation type="submission" date="2023-06" db="EMBL/GenBank/DDBJ databases">
        <authorList>
            <person name="Zhang S."/>
        </authorList>
    </citation>
    <scope>NUCLEOTIDE SEQUENCE</scope>
    <source>
        <strain evidence="11">SG2303</strain>
    </source>
</reference>
<feature type="transmembrane region" description="Helical" evidence="6">
    <location>
        <begin position="32"/>
        <end position="48"/>
    </location>
</feature>
<dbReference type="InterPro" id="IPR043128">
    <property type="entry name" value="Rev_trsase/Diguanyl_cyclase"/>
</dbReference>
<evidence type="ECO:0000313" key="12">
    <source>
        <dbReference type="Proteomes" id="UP001168540"/>
    </source>
</evidence>
<dbReference type="SMART" id="SM00052">
    <property type="entry name" value="EAL"/>
    <property type="match status" value="1"/>
</dbReference>
<feature type="transmembrane region" description="Helical" evidence="6">
    <location>
        <begin position="233"/>
        <end position="252"/>
    </location>
</feature>
<dbReference type="SUPFAM" id="SSF141868">
    <property type="entry name" value="EAL domain-like"/>
    <property type="match status" value="1"/>
</dbReference>
<evidence type="ECO:0000256" key="1">
    <source>
        <dbReference type="ARBA" id="ARBA00004651"/>
    </source>
</evidence>
<dbReference type="Pfam" id="PF05231">
    <property type="entry name" value="MASE1"/>
    <property type="match status" value="1"/>
</dbReference>
<evidence type="ECO:0000256" key="2">
    <source>
        <dbReference type="ARBA" id="ARBA00022475"/>
    </source>
</evidence>
<dbReference type="InterPro" id="IPR000014">
    <property type="entry name" value="PAS"/>
</dbReference>
<dbReference type="Gene3D" id="3.30.450.20">
    <property type="entry name" value="PAS domain"/>
    <property type="match status" value="3"/>
</dbReference>
<dbReference type="InterPro" id="IPR035965">
    <property type="entry name" value="PAS-like_dom_sf"/>
</dbReference>
<keyword evidence="2" id="KW-1003">Cell membrane</keyword>
<dbReference type="Pfam" id="PF00563">
    <property type="entry name" value="EAL"/>
    <property type="match status" value="1"/>
</dbReference>
<dbReference type="SUPFAM" id="SSF55785">
    <property type="entry name" value="PYP-like sensor domain (PAS domain)"/>
    <property type="match status" value="3"/>
</dbReference>
<feature type="domain" description="PAS" evidence="7">
    <location>
        <begin position="551"/>
        <end position="589"/>
    </location>
</feature>
<proteinExistence type="predicted"/>
<evidence type="ECO:0000256" key="3">
    <source>
        <dbReference type="ARBA" id="ARBA00022692"/>
    </source>
</evidence>
<feature type="transmembrane region" description="Helical" evidence="6">
    <location>
        <begin position="6"/>
        <end position="25"/>
    </location>
</feature>
<dbReference type="CDD" id="cd00130">
    <property type="entry name" value="PAS"/>
    <property type="match status" value="3"/>
</dbReference>
<comment type="caution">
    <text evidence="11">The sequence shown here is derived from an EMBL/GenBank/DDBJ whole genome shotgun (WGS) entry which is preliminary data.</text>
</comment>
<dbReference type="PANTHER" id="PTHR44757:SF2">
    <property type="entry name" value="BIOFILM ARCHITECTURE MAINTENANCE PROTEIN MBAA"/>
    <property type="match status" value="1"/>
</dbReference>
<evidence type="ECO:0000259" key="10">
    <source>
        <dbReference type="PROSITE" id="PS50887"/>
    </source>
</evidence>
<feature type="domain" description="EAL" evidence="9">
    <location>
        <begin position="845"/>
        <end position="1099"/>
    </location>
</feature>
<feature type="domain" description="PAC" evidence="8">
    <location>
        <begin position="364"/>
        <end position="416"/>
    </location>
</feature>
<dbReference type="InterPro" id="IPR001610">
    <property type="entry name" value="PAC"/>
</dbReference>
<evidence type="ECO:0000256" key="5">
    <source>
        <dbReference type="ARBA" id="ARBA00023136"/>
    </source>
</evidence>
<feature type="domain" description="PAC" evidence="8">
    <location>
        <begin position="496"/>
        <end position="547"/>
    </location>
</feature>
<dbReference type="PANTHER" id="PTHR44757">
    <property type="entry name" value="DIGUANYLATE CYCLASE DGCP"/>
    <property type="match status" value="1"/>
</dbReference>